<keyword evidence="3" id="KW-0813">Transport</keyword>
<dbReference type="InParanoid" id="A0A0D2JIP5"/>
<dbReference type="OrthoDB" id="9790745at2"/>
<keyword evidence="6" id="KW-0249">Electron transport</keyword>
<comment type="similarity">
    <text evidence="2">Belongs to the flavodoxin family.</text>
</comment>
<evidence type="ECO:0000259" key="7">
    <source>
        <dbReference type="PROSITE" id="PS50902"/>
    </source>
</evidence>
<accession>A0A0D2JIP5</accession>
<evidence type="ECO:0000256" key="1">
    <source>
        <dbReference type="ARBA" id="ARBA00001917"/>
    </source>
</evidence>
<dbReference type="Pfam" id="PF00258">
    <property type="entry name" value="Flavodoxin_1"/>
    <property type="match status" value="1"/>
</dbReference>
<keyword evidence="9" id="KW-1185">Reference proteome</keyword>
<dbReference type="GO" id="GO:0010181">
    <property type="term" value="F:FMN binding"/>
    <property type="evidence" value="ECO:0007669"/>
    <property type="project" value="InterPro"/>
</dbReference>
<gene>
    <name evidence="8" type="ORF">X474_02070</name>
</gene>
<dbReference type="PANTHER" id="PTHR42809">
    <property type="entry name" value="FLAVODOXIN 2"/>
    <property type="match status" value="1"/>
</dbReference>
<keyword evidence="5" id="KW-0288">FMN</keyword>
<proteinExistence type="inferred from homology"/>
<dbReference type="Proteomes" id="UP000032233">
    <property type="component" value="Unassembled WGS sequence"/>
</dbReference>
<evidence type="ECO:0000256" key="3">
    <source>
        <dbReference type="ARBA" id="ARBA00022448"/>
    </source>
</evidence>
<evidence type="ECO:0000256" key="5">
    <source>
        <dbReference type="ARBA" id="ARBA00022643"/>
    </source>
</evidence>
<dbReference type="Gene3D" id="3.40.50.360">
    <property type="match status" value="1"/>
</dbReference>
<sequence length="148" mass="16252">MRKVLVAYTSRTGNTEKVAGYIAEGLRMSGHEPVLKKISDIKDAEAMEGYDAYVFGCPTYHRDMTGGMKQFLFKAENLNLVGKVGGSFGSYTHSGDAPKYIFDTMQFVYKMDMTELGSLNILEGDIDNPDAIKSGQDYGKSIGVKLPV</sequence>
<keyword evidence="4" id="KW-0285">Flavoprotein</keyword>
<comment type="cofactor">
    <cofactor evidence="1">
        <name>FMN</name>
        <dbReference type="ChEBI" id="CHEBI:58210"/>
    </cofactor>
</comment>
<organism evidence="8 9">
    <name type="scientific">Dethiosulfatarculus sandiegensis</name>
    <dbReference type="NCBI Taxonomy" id="1429043"/>
    <lineage>
        <taxon>Bacteria</taxon>
        <taxon>Pseudomonadati</taxon>
        <taxon>Thermodesulfobacteriota</taxon>
        <taxon>Desulfarculia</taxon>
        <taxon>Desulfarculales</taxon>
        <taxon>Desulfarculaceae</taxon>
        <taxon>Dethiosulfatarculus</taxon>
    </lineage>
</organism>
<dbReference type="InterPro" id="IPR050619">
    <property type="entry name" value="Flavodoxin"/>
</dbReference>
<evidence type="ECO:0000256" key="2">
    <source>
        <dbReference type="ARBA" id="ARBA00005267"/>
    </source>
</evidence>
<dbReference type="STRING" id="1429043.X474_02070"/>
<evidence type="ECO:0000256" key="4">
    <source>
        <dbReference type="ARBA" id="ARBA00022630"/>
    </source>
</evidence>
<dbReference type="PANTHER" id="PTHR42809:SF1">
    <property type="entry name" value="FLAVODOXIN 1"/>
    <property type="match status" value="1"/>
</dbReference>
<evidence type="ECO:0000256" key="6">
    <source>
        <dbReference type="ARBA" id="ARBA00022982"/>
    </source>
</evidence>
<evidence type="ECO:0000313" key="8">
    <source>
        <dbReference type="EMBL" id="KIX15531.1"/>
    </source>
</evidence>
<reference evidence="8 9" key="1">
    <citation type="submission" date="2013-11" db="EMBL/GenBank/DDBJ databases">
        <title>Metagenomic analysis of a methanogenic consortium involved in long chain n-alkane degradation.</title>
        <authorList>
            <person name="Davidova I.A."/>
            <person name="Callaghan A.V."/>
            <person name="Wawrik B."/>
            <person name="Pruitt S."/>
            <person name="Marks C."/>
            <person name="Duncan K.E."/>
            <person name="Suflita J.M."/>
        </authorList>
    </citation>
    <scope>NUCLEOTIDE SEQUENCE [LARGE SCALE GENOMIC DNA]</scope>
    <source>
        <strain evidence="8 9">SPR</strain>
    </source>
</reference>
<dbReference type="PROSITE" id="PS50902">
    <property type="entry name" value="FLAVODOXIN_LIKE"/>
    <property type="match status" value="1"/>
</dbReference>
<comment type="caution">
    <text evidence="8">The sequence shown here is derived from an EMBL/GenBank/DDBJ whole genome shotgun (WGS) entry which is preliminary data.</text>
</comment>
<dbReference type="SUPFAM" id="SSF52218">
    <property type="entry name" value="Flavoproteins"/>
    <property type="match status" value="1"/>
</dbReference>
<name>A0A0D2JIP5_9BACT</name>
<dbReference type="AlphaFoldDB" id="A0A0D2JIP5"/>
<dbReference type="InterPro" id="IPR029039">
    <property type="entry name" value="Flavoprotein-like_sf"/>
</dbReference>
<feature type="domain" description="Flavodoxin-like" evidence="7">
    <location>
        <begin position="4"/>
        <end position="143"/>
    </location>
</feature>
<dbReference type="EMBL" id="AZAC01000002">
    <property type="protein sequence ID" value="KIX15531.1"/>
    <property type="molecule type" value="Genomic_DNA"/>
</dbReference>
<dbReference type="InterPro" id="IPR008254">
    <property type="entry name" value="Flavodoxin/NO_synth"/>
</dbReference>
<evidence type="ECO:0000313" key="9">
    <source>
        <dbReference type="Proteomes" id="UP000032233"/>
    </source>
</evidence>
<dbReference type="RefSeq" id="WP_044346415.1">
    <property type="nucleotide sequence ID" value="NZ_AZAC01000002.1"/>
</dbReference>
<protein>
    <submittedName>
        <fullName evidence="8">Flavodoxin</fullName>
    </submittedName>
</protein>